<dbReference type="EC" id="3.5.1.1" evidence="1"/>
<evidence type="ECO:0000313" key="6">
    <source>
        <dbReference type="Proteomes" id="UP000008037"/>
    </source>
</evidence>
<accession>K0IJK0</accession>
<protein>
    <recommendedName>
        <fullName evidence="3">Plant-type L-asparaginase</fullName>
        <ecNumber evidence="1">3.5.1.1</ecNumber>
    </recommendedName>
    <alternativeName>
        <fullName evidence="2">L-asparagine amidohydrolase</fullName>
    </alternativeName>
</protein>
<dbReference type="EMBL" id="CP002408">
    <property type="protein sequence ID" value="AFU60200.1"/>
    <property type="molecule type" value="Genomic_DNA"/>
</dbReference>
<dbReference type="AlphaFoldDB" id="K0IJK0"/>
<dbReference type="STRING" id="1237085.Ngar_c32850"/>
<comment type="catalytic activity">
    <reaction evidence="4">
        <text>L-asparagine + H2O = L-aspartate + NH4(+)</text>
        <dbReference type="Rhea" id="RHEA:21016"/>
        <dbReference type="ChEBI" id="CHEBI:15377"/>
        <dbReference type="ChEBI" id="CHEBI:28938"/>
        <dbReference type="ChEBI" id="CHEBI:29991"/>
        <dbReference type="ChEBI" id="CHEBI:58048"/>
        <dbReference type="EC" id="3.5.1.1"/>
    </reaction>
</comment>
<dbReference type="Proteomes" id="UP000008037">
    <property type="component" value="Chromosome"/>
</dbReference>
<dbReference type="OrthoDB" id="18230at2157"/>
<dbReference type="PANTHER" id="PTHR10188:SF6">
    <property type="entry name" value="N(4)-(BETA-N-ACETYLGLUCOSAMINYL)-L-ASPARAGINASE"/>
    <property type="match status" value="1"/>
</dbReference>
<organism evidence="5 6">
    <name type="scientific">Nitrososphaera gargensis (strain Ga9.2)</name>
    <dbReference type="NCBI Taxonomy" id="1237085"/>
    <lineage>
        <taxon>Archaea</taxon>
        <taxon>Nitrososphaerota</taxon>
        <taxon>Nitrososphaeria</taxon>
        <taxon>Nitrososphaerales</taxon>
        <taxon>Nitrososphaeraceae</taxon>
        <taxon>Nitrososphaera</taxon>
    </lineage>
</organism>
<dbReference type="KEGG" id="nga:Ngar_c32850"/>
<dbReference type="GO" id="GO:0004067">
    <property type="term" value="F:asparaginase activity"/>
    <property type="evidence" value="ECO:0007669"/>
    <property type="project" value="UniProtKB-EC"/>
</dbReference>
<dbReference type="RefSeq" id="WP_015020733.1">
    <property type="nucleotide sequence ID" value="NC_018719.1"/>
</dbReference>
<name>K0IJK0_NITGG</name>
<keyword evidence="6" id="KW-1185">Reference proteome</keyword>
<dbReference type="InParanoid" id="K0IJK0"/>
<dbReference type="Pfam" id="PF01112">
    <property type="entry name" value="Asparaginase_2"/>
    <property type="match status" value="1"/>
</dbReference>
<reference evidence="5 6" key="1">
    <citation type="journal article" date="2012" name="Environ. Microbiol.">
        <title>The genome of the ammonia-oxidizing Candidatus Nitrososphaera gargensis: insights into metabolic versatility and environmental adaptations.</title>
        <authorList>
            <person name="Spang A."/>
            <person name="Poehlein A."/>
            <person name="Offre P."/>
            <person name="Zumbragel S."/>
            <person name="Haider S."/>
            <person name="Rychlik N."/>
            <person name="Nowka B."/>
            <person name="Schmeisser C."/>
            <person name="Lebedeva E.V."/>
            <person name="Rattei T."/>
            <person name="Bohm C."/>
            <person name="Schmid M."/>
            <person name="Galushko A."/>
            <person name="Hatzenpichler R."/>
            <person name="Weinmaier T."/>
            <person name="Daniel R."/>
            <person name="Schleper C."/>
            <person name="Spieck E."/>
            <person name="Streit W."/>
            <person name="Wagner M."/>
        </authorList>
    </citation>
    <scope>NUCLEOTIDE SEQUENCE [LARGE SCALE GENOMIC DNA]</scope>
    <source>
        <strain evidence="6">Ga9.2</strain>
    </source>
</reference>
<dbReference type="GeneID" id="13797095"/>
<evidence type="ECO:0000256" key="3">
    <source>
        <dbReference type="ARBA" id="ARBA00044776"/>
    </source>
</evidence>
<proteinExistence type="predicted"/>
<evidence type="ECO:0000256" key="4">
    <source>
        <dbReference type="ARBA" id="ARBA00049366"/>
    </source>
</evidence>
<gene>
    <name evidence="5" type="ordered locus">Ngar_c32850</name>
</gene>
<dbReference type="SUPFAM" id="SSF56235">
    <property type="entry name" value="N-terminal nucleophile aminohydrolases (Ntn hydrolases)"/>
    <property type="match status" value="1"/>
</dbReference>
<dbReference type="BioCyc" id="CNIT1237085:G1324-3285-MONOMER"/>
<dbReference type="HOGENOM" id="CLU_021603_4_1_2"/>
<evidence type="ECO:0000313" key="5">
    <source>
        <dbReference type="EMBL" id="AFU60200.1"/>
    </source>
</evidence>
<dbReference type="InterPro" id="IPR029055">
    <property type="entry name" value="Ntn_hydrolases_N"/>
</dbReference>
<sequence length="151" mass="16259">MIHGGAGTGKIRKSSKHAQDISKALENSVSTGYDILEKSDGDAAAVNAVESAVASMEDSGLFNVGIDSCLILDKRIEMNASIMNGKDLAAGSVGMVQHMQNPVKLARQVMERTDHTMFVSDGPLELAKLFNITVAPVEPFLFIIDFHLLRE</sequence>
<evidence type="ECO:0000256" key="2">
    <source>
        <dbReference type="ARBA" id="ARBA00030414"/>
    </source>
</evidence>
<evidence type="ECO:0000256" key="1">
    <source>
        <dbReference type="ARBA" id="ARBA00012920"/>
    </source>
</evidence>
<dbReference type="InterPro" id="IPR000246">
    <property type="entry name" value="Peptidase_T2"/>
</dbReference>
<dbReference type="PANTHER" id="PTHR10188">
    <property type="entry name" value="L-ASPARAGINASE"/>
    <property type="match status" value="1"/>
</dbReference>